<dbReference type="EMBL" id="VSRR010000423">
    <property type="protein sequence ID" value="MPC15387.1"/>
    <property type="molecule type" value="Genomic_DNA"/>
</dbReference>
<organism evidence="1 2">
    <name type="scientific">Portunus trituberculatus</name>
    <name type="common">Swimming crab</name>
    <name type="synonym">Neptunus trituberculatus</name>
    <dbReference type="NCBI Taxonomy" id="210409"/>
    <lineage>
        <taxon>Eukaryota</taxon>
        <taxon>Metazoa</taxon>
        <taxon>Ecdysozoa</taxon>
        <taxon>Arthropoda</taxon>
        <taxon>Crustacea</taxon>
        <taxon>Multicrustacea</taxon>
        <taxon>Malacostraca</taxon>
        <taxon>Eumalacostraca</taxon>
        <taxon>Eucarida</taxon>
        <taxon>Decapoda</taxon>
        <taxon>Pleocyemata</taxon>
        <taxon>Brachyura</taxon>
        <taxon>Eubrachyura</taxon>
        <taxon>Portunoidea</taxon>
        <taxon>Portunidae</taxon>
        <taxon>Portuninae</taxon>
        <taxon>Portunus</taxon>
    </lineage>
</organism>
<dbReference type="Proteomes" id="UP000324222">
    <property type="component" value="Unassembled WGS sequence"/>
</dbReference>
<gene>
    <name evidence="1" type="ORF">E2C01_008177</name>
</gene>
<reference evidence="1 2" key="1">
    <citation type="submission" date="2019-05" db="EMBL/GenBank/DDBJ databases">
        <title>Another draft genome of Portunus trituberculatus and its Hox gene families provides insights of decapod evolution.</title>
        <authorList>
            <person name="Jeong J.-H."/>
            <person name="Song I."/>
            <person name="Kim S."/>
            <person name="Choi T."/>
            <person name="Kim D."/>
            <person name="Ryu S."/>
            <person name="Kim W."/>
        </authorList>
    </citation>
    <scope>NUCLEOTIDE SEQUENCE [LARGE SCALE GENOMIC DNA]</scope>
    <source>
        <tissue evidence="1">Muscle</tissue>
    </source>
</reference>
<comment type="caution">
    <text evidence="1">The sequence shown here is derived from an EMBL/GenBank/DDBJ whole genome shotgun (WGS) entry which is preliminary data.</text>
</comment>
<proteinExistence type="predicted"/>
<protein>
    <submittedName>
        <fullName evidence="1">Uncharacterized protein</fullName>
    </submittedName>
</protein>
<accession>A0A5B7D039</accession>
<evidence type="ECO:0000313" key="1">
    <source>
        <dbReference type="EMBL" id="MPC15387.1"/>
    </source>
</evidence>
<evidence type="ECO:0000313" key="2">
    <source>
        <dbReference type="Proteomes" id="UP000324222"/>
    </source>
</evidence>
<dbReference type="AlphaFoldDB" id="A0A5B7D039"/>
<keyword evidence="2" id="KW-1185">Reference proteome</keyword>
<name>A0A5B7D039_PORTR</name>
<sequence>MRQDASASQWEAQEAALHRGWNTVCRGFPTLWRHVVRDLSELQQDRVHSLRVLCRRLDIMNINQRLGRSTRNASAAPHAADVLRGVADERMLFIKHEQIALKWRGDAKEISQPRGSVAPSLTQSAHIATCTTNNTRRCTRD</sequence>